<sequence>MSASVLSGKRESDKDRDMERLGGFGSLGFEESDVVLVRVAMVFDNVGLFEFMSIVMPITVELDLQVSLLKVEFSRLLYTFDMLLCHAF</sequence>
<dbReference type="EMBL" id="BQNB010010457">
    <property type="protein sequence ID" value="GJS77568.1"/>
    <property type="molecule type" value="Genomic_DNA"/>
</dbReference>
<proteinExistence type="predicted"/>
<gene>
    <name evidence="1" type="ORF">Tco_0727449</name>
</gene>
<dbReference type="Proteomes" id="UP001151760">
    <property type="component" value="Unassembled WGS sequence"/>
</dbReference>
<evidence type="ECO:0000313" key="2">
    <source>
        <dbReference type="Proteomes" id="UP001151760"/>
    </source>
</evidence>
<protein>
    <submittedName>
        <fullName evidence="1">Uncharacterized protein</fullName>
    </submittedName>
</protein>
<comment type="caution">
    <text evidence="1">The sequence shown here is derived from an EMBL/GenBank/DDBJ whole genome shotgun (WGS) entry which is preliminary data.</text>
</comment>
<evidence type="ECO:0000313" key="1">
    <source>
        <dbReference type="EMBL" id="GJS77568.1"/>
    </source>
</evidence>
<keyword evidence="2" id="KW-1185">Reference proteome</keyword>
<reference evidence="1" key="1">
    <citation type="journal article" date="2022" name="Int. J. Mol. Sci.">
        <title>Draft Genome of Tanacetum Coccineum: Genomic Comparison of Closely Related Tanacetum-Family Plants.</title>
        <authorList>
            <person name="Yamashiro T."/>
            <person name="Shiraishi A."/>
            <person name="Nakayama K."/>
            <person name="Satake H."/>
        </authorList>
    </citation>
    <scope>NUCLEOTIDE SEQUENCE</scope>
</reference>
<reference evidence="1" key="2">
    <citation type="submission" date="2022-01" db="EMBL/GenBank/DDBJ databases">
        <authorList>
            <person name="Yamashiro T."/>
            <person name="Shiraishi A."/>
            <person name="Satake H."/>
            <person name="Nakayama K."/>
        </authorList>
    </citation>
    <scope>NUCLEOTIDE SEQUENCE</scope>
</reference>
<organism evidence="1 2">
    <name type="scientific">Tanacetum coccineum</name>
    <dbReference type="NCBI Taxonomy" id="301880"/>
    <lineage>
        <taxon>Eukaryota</taxon>
        <taxon>Viridiplantae</taxon>
        <taxon>Streptophyta</taxon>
        <taxon>Embryophyta</taxon>
        <taxon>Tracheophyta</taxon>
        <taxon>Spermatophyta</taxon>
        <taxon>Magnoliopsida</taxon>
        <taxon>eudicotyledons</taxon>
        <taxon>Gunneridae</taxon>
        <taxon>Pentapetalae</taxon>
        <taxon>asterids</taxon>
        <taxon>campanulids</taxon>
        <taxon>Asterales</taxon>
        <taxon>Asteraceae</taxon>
        <taxon>Asteroideae</taxon>
        <taxon>Anthemideae</taxon>
        <taxon>Anthemidinae</taxon>
        <taxon>Tanacetum</taxon>
    </lineage>
</organism>
<accession>A0ABQ4YLE9</accession>
<name>A0ABQ4YLE9_9ASTR</name>